<gene>
    <name evidence="2" type="ORF">NMOB1V02_LOCUS647</name>
</gene>
<reference evidence="2" key="1">
    <citation type="submission" date="2020-11" db="EMBL/GenBank/DDBJ databases">
        <authorList>
            <person name="Tran Van P."/>
        </authorList>
    </citation>
    <scope>NUCLEOTIDE SEQUENCE</scope>
</reference>
<protein>
    <submittedName>
        <fullName evidence="2">Uncharacterized protein</fullName>
    </submittedName>
</protein>
<sequence>MMDERHSDPTPVVYGSMQCETQKASINFYGVQECRWGDRPASALASPVESKTTSHSSLATSSCSGSKEGDLAADFQRQATLSPGSGGTREASQPSSGHSSRIMSPAPSNVSSVRSTIVGIHSRSLAKKLQENGSVCSVHSAGTPSPVPSPVRKKCRGGIASRQPASLAARLSVRSNGSPRRRR</sequence>
<dbReference type="AlphaFoldDB" id="A0A7R9G838"/>
<feature type="region of interest" description="Disordered" evidence="1">
    <location>
        <begin position="40"/>
        <end position="113"/>
    </location>
</feature>
<evidence type="ECO:0000313" key="2">
    <source>
        <dbReference type="EMBL" id="CAD7272725.1"/>
    </source>
</evidence>
<accession>A0A7R9G838</accession>
<dbReference type="EMBL" id="CAJPEX010000056">
    <property type="protein sequence ID" value="CAG0912877.1"/>
    <property type="molecule type" value="Genomic_DNA"/>
</dbReference>
<dbReference type="Proteomes" id="UP000678499">
    <property type="component" value="Unassembled WGS sequence"/>
</dbReference>
<proteinExistence type="predicted"/>
<keyword evidence="3" id="KW-1185">Reference proteome</keyword>
<feature type="region of interest" description="Disordered" evidence="1">
    <location>
        <begin position="137"/>
        <end position="183"/>
    </location>
</feature>
<evidence type="ECO:0000313" key="3">
    <source>
        <dbReference type="Proteomes" id="UP000678499"/>
    </source>
</evidence>
<feature type="compositionally biased region" description="Low complexity" evidence="1">
    <location>
        <begin position="50"/>
        <end position="66"/>
    </location>
</feature>
<name>A0A7R9G838_9CRUS</name>
<evidence type="ECO:0000256" key="1">
    <source>
        <dbReference type="SAM" id="MobiDB-lite"/>
    </source>
</evidence>
<feature type="compositionally biased region" description="Polar residues" evidence="1">
    <location>
        <begin position="173"/>
        <end position="183"/>
    </location>
</feature>
<organism evidence="2">
    <name type="scientific">Notodromas monacha</name>
    <dbReference type="NCBI Taxonomy" id="399045"/>
    <lineage>
        <taxon>Eukaryota</taxon>
        <taxon>Metazoa</taxon>
        <taxon>Ecdysozoa</taxon>
        <taxon>Arthropoda</taxon>
        <taxon>Crustacea</taxon>
        <taxon>Oligostraca</taxon>
        <taxon>Ostracoda</taxon>
        <taxon>Podocopa</taxon>
        <taxon>Podocopida</taxon>
        <taxon>Cypridocopina</taxon>
        <taxon>Cypridoidea</taxon>
        <taxon>Cyprididae</taxon>
        <taxon>Notodromas</taxon>
    </lineage>
</organism>
<dbReference type="EMBL" id="OA882093">
    <property type="protein sequence ID" value="CAD7272725.1"/>
    <property type="molecule type" value="Genomic_DNA"/>
</dbReference>
<feature type="compositionally biased region" description="Polar residues" evidence="1">
    <location>
        <begin position="90"/>
        <end position="113"/>
    </location>
</feature>